<evidence type="ECO:0000313" key="1">
    <source>
        <dbReference type="EnsemblMetazoa" id="Aqu2.1.35506_001"/>
    </source>
</evidence>
<organism evidence="1">
    <name type="scientific">Amphimedon queenslandica</name>
    <name type="common">Sponge</name>
    <dbReference type="NCBI Taxonomy" id="400682"/>
    <lineage>
        <taxon>Eukaryota</taxon>
        <taxon>Metazoa</taxon>
        <taxon>Porifera</taxon>
        <taxon>Demospongiae</taxon>
        <taxon>Heteroscleromorpha</taxon>
        <taxon>Haplosclerida</taxon>
        <taxon>Niphatidae</taxon>
        <taxon>Amphimedon</taxon>
    </lineage>
</organism>
<dbReference type="InParanoid" id="A0A1X7V698"/>
<reference evidence="1" key="1">
    <citation type="submission" date="2017-05" db="UniProtKB">
        <authorList>
            <consortium name="EnsemblMetazoa"/>
        </authorList>
    </citation>
    <scope>IDENTIFICATION</scope>
</reference>
<dbReference type="EnsemblMetazoa" id="Aqu2.1.35506_001">
    <property type="protein sequence ID" value="Aqu2.1.35506_001"/>
    <property type="gene ID" value="Aqu2.1.35506"/>
</dbReference>
<name>A0A1X7V698_AMPQE</name>
<proteinExistence type="predicted"/>
<accession>A0A1X7V698</accession>
<sequence length="235" mass="25737">MNREIRVLRKYFDSLCRAISDPLQLAGDLQGEGIISEDEYSELRVSWTGGADDGEEEGPRTQRQRAAVKMLSAVDQSIAKDASIMSSLIQVLKENLNDNGRAYEAVRSMEVDLNGGGATDDFISIQHARKIMVKHMNNIAAVITDAGRIADSLHDQGIITERSLDDIKQSLPESNGLGHDKSALASISRLLMSVESQVGRDPGKFPVLIAVLKDDPSTDQNVIALLEAEYYHSLN</sequence>
<dbReference type="AlphaFoldDB" id="A0A1X7V698"/>
<protein>
    <submittedName>
        <fullName evidence="1">Uncharacterized protein</fullName>
    </submittedName>
</protein>